<dbReference type="InterPro" id="IPR041916">
    <property type="entry name" value="Anti_sigma_zinc_sf"/>
</dbReference>
<evidence type="ECO:0000313" key="16">
    <source>
        <dbReference type="Proteomes" id="UP000215509"/>
    </source>
</evidence>
<evidence type="ECO:0000256" key="6">
    <source>
        <dbReference type="ARBA" id="ARBA00023136"/>
    </source>
</evidence>
<keyword evidence="5 12" id="KW-1133">Transmembrane helix</keyword>
<evidence type="ECO:0000256" key="10">
    <source>
        <dbReference type="ARBA" id="ARBA00030803"/>
    </source>
</evidence>
<evidence type="ECO:0000256" key="1">
    <source>
        <dbReference type="ARBA" id="ARBA00004167"/>
    </source>
</evidence>
<evidence type="ECO:0000256" key="7">
    <source>
        <dbReference type="ARBA" id="ARBA00024353"/>
    </source>
</evidence>
<feature type="region of interest" description="Disordered" evidence="11">
    <location>
        <begin position="57"/>
        <end position="157"/>
    </location>
</feature>
<dbReference type="GO" id="GO:0005886">
    <property type="term" value="C:plasma membrane"/>
    <property type="evidence" value="ECO:0007669"/>
    <property type="project" value="UniProtKB-SubCell"/>
</dbReference>
<reference evidence="15 16" key="1">
    <citation type="submission" date="2017-07" db="EMBL/GenBank/DDBJ databases">
        <title>Genome sequencing and assembly of Paenibacillus rigui.</title>
        <authorList>
            <person name="Mayilraj S."/>
        </authorList>
    </citation>
    <scope>NUCLEOTIDE SEQUENCE [LARGE SCALE GENOMIC DNA]</scope>
    <source>
        <strain evidence="15 16">JCM 16352</strain>
    </source>
</reference>
<name>A0A229UKD6_9BACL</name>
<dbReference type="OrthoDB" id="150725at2"/>
<dbReference type="InterPro" id="IPR027383">
    <property type="entry name" value="Znf_put"/>
</dbReference>
<dbReference type="GO" id="GO:0006417">
    <property type="term" value="P:regulation of translation"/>
    <property type="evidence" value="ECO:0007669"/>
    <property type="project" value="TreeGrafter"/>
</dbReference>
<protein>
    <recommendedName>
        <fullName evidence="8">Anti-sigma-W factor RsiW</fullName>
    </recommendedName>
    <alternativeName>
        <fullName evidence="10">Regulator of SigK</fullName>
    </alternativeName>
    <alternativeName>
        <fullName evidence="9">Sigma-K anti-sigma factor RskA</fullName>
    </alternativeName>
</protein>
<comment type="similarity">
    <text evidence="7">Belongs to the zinc-associated anti-sigma factor (ZAS) superfamily. Anti-sigma-W factor family.</text>
</comment>
<dbReference type="EMBL" id="NMQW01000048">
    <property type="protein sequence ID" value="OXM83369.1"/>
    <property type="molecule type" value="Genomic_DNA"/>
</dbReference>
<gene>
    <name evidence="15" type="ORF">CF651_26090</name>
</gene>
<dbReference type="Pfam" id="PF13490">
    <property type="entry name" value="zf-HC2"/>
    <property type="match status" value="1"/>
</dbReference>
<evidence type="ECO:0000256" key="4">
    <source>
        <dbReference type="ARBA" id="ARBA00022692"/>
    </source>
</evidence>
<dbReference type="Proteomes" id="UP000215509">
    <property type="component" value="Unassembled WGS sequence"/>
</dbReference>
<dbReference type="PANTHER" id="PTHR37461:SF1">
    <property type="entry name" value="ANTI-SIGMA-K FACTOR RSKA"/>
    <property type="match status" value="1"/>
</dbReference>
<feature type="transmembrane region" description="Helical" evidence="12">
    <location>
        <begin position="165"/>
        <end position="185"/>
    </location>
</feature>
<keyword evidence="3" id="KW-1003">Cell membrane</keyword>
<organism evidence="15 16">
    <name type="scientific">Paenibacillus rigui</name>
    <dbReference type="NCBI Taxonomy" id="554312"/>
    <lineage>
        <taxon>Bacteria</taxon>
        <taxon>Bacillati</taxon>
        <taxon>Bacillota</taxon>
        <taxon>Bacilli</taxon>
        <taxon>Bacillales</taxon>
        <taxon>Paenibacillaceae</taxon>
        <taxon>Paenibacillus</taxon>
    </lineage>
</organism>
<dbReference type="Gene3D" id="1.10.10.1320">
    <property type="entry name" value="Anti-sigma factor, zinc-finger domain"/>
    <property type="match status" value="1"/>
</dbReference>
<evidence type="ECO:0000259" key="13">
    <source>
        <dbReference type="Pfam" id="PF10099"/>
    </source>
</evidence>
<dbReference type="AlphaFoldDB" id="A0A229UKD6"/>
<dbReference type="PANTHER" id="PTHR37461">
    <property type="entry name" value="ANTI-SIGMA-K FACTOR RSKA"/>
    <property type="match status" value="1"/>
</dbReference>
<evidence type="ECO:0000256" key="5">
    <source>
        <dbReference type="ARBA" id="ARBA00022989"/>
    </source>
</evidence>
<keyword evidence="16" id="KW-1185">Reference proteome</keyword>
<accession>A0A229UKD6</accession>
<proteinExistence type="inferred from homology"/>
<evidence type="ECO:0000256" key="12">
    <source>
        <dbReference type="SAM" id="Phobius"/>
    </source>
</evidence>
<comment type="subcellular location">
    <subcellularLocation>
        <location evidence="2">Cell membrane</location>
    </subcellularLocation>
    <subcellularLocation>
        <location evidence="1">Membrane</location>
        <topology evidence="1">Single-pass membrane protein</topology>
    </subcellularLocation>
</comment>
<evidence type="ECO:0000256" key="3">
    <source>
        <dbReference type="ARBA" id="ARBA00022475"/>
    </source>
</evidence>
<feature type="domain" description="Anti-sigma K factor RskA C-terminal" evidence="13">
    <location>
        <begin position="170"/>
        <end position="320"/>
    </location>
</feature>
<keyword evidence="4 12" id="KW-0812">Transmembrane</keyword>
<evidence type="ECO:0000256" key="2">
    <source>
        <dbReference type="ARBA" id="ARBA00004236"/>
    </source>
</evidence>
<dbReference type="InterPro" id="IPR018764">
    <property type="entry name" value="RskA_C"/>
</dbReference>
<dbReference type="InterPro" id="IPR051474">
    <property type="entry name" value="Anti-sigma-K/W_factor"/>
</dbReference>
<feature type="domain" description="Putative zinc-finger" evidence="14">
    <location>
        <begin position="12"/>
        <end position="40"/>
    </location>
</feature>
<evidence type="ECO:0000256" key="11">
    <source>
        <dbReference type="SAM" id="MobiDB-lite"/>
    </source>
</evidence>
<evidence type="ECO:0000259" key="14">
    <source>
        <dbReference type="Pfam" id="PF13490"/>
    </source>
</evidence>
<comment type="caution">
    <text evidence="15">The sequence shown here is derived from an EMBL/GenBank/DDBJ whole genome shotgun (WGS) entry which is preliminary data.</text>
</comment>
<dbReference type="Pfam" id="PF10099">
    <property type="entry name" value="RskA_C"/>
    <property type="match status" value="1"/>
</dbReference>
<sequence>MSNLSTDRLCELAELYALGGLSEKEKAAFEQHLLQCEACRAQREELKGMVEQLPEAAEPIEGRRGRVPGNVSGSKVSGREAAVKEPAPADGEPLPMLPRGARRRAAYEADKAEGTEPAVSYESRSTKTRKQPAAPVELDAADNRPAGSAGELSRRTGRAERKSGYWRWMSAALSAAIIGLSLYGYQLKGEMKQLRTELASRTTELHGAQAQLGNVNKPAEALKVNQIVSLNPAAENIVSKGLASIVNDDKGTHLIVQAENLPELQTDQAFQVWLIKDNQPINAGTFYPHNGSGAIYYTFEPKDYDTVAITLEPDAHGEKPRGTLMLAAGLKG</sequence>
<keyword evidence="6 12" id="KW-0472">Membrane</keyword>
<evidence type="ECO:0000256" key="8">
    <source>
        <dbReference type="ARBA" id="ARBA00024438"/>
    </source>
</evidence>
<dbReference type="RefSeq" id="WP_094017796.1">
    <property type="nucleotide sequence ID" value="NZ_NMQW01000048.1"/>
</dbReference>
<dbReference type="GO" id="GO:0016989">
    <property type="term" value="F:sigma factor antagonist activity"/>
    <property type="evidence" value="ECO:0007669"/>
    <property type="project" value="TreeGrafter"/>
</dbReference>
<evidence type="ECO:0000256" key="9">
    <source>
        <dbReference type="ARBA" id="ARBA00029829"/>
    </source>
</evidence>
<feature type="compositionally biased region" description="Basic and acidic residues" evidence="11">
    <location>
        <begin position="105"/>
        <end position="114"/>
    </location>
</feature>
<evidence type="ECO:0000313" key="15">
    <source>
        <dbReference type="EMBL" id="OXM83369.1"/>
    </source>
</evidence>